<dbReference type="Gene3D" id="1.20.5.3310">
    <property type="match status" value="1"/>
</dbReference>
<evidence type="ECO:0000256" key="6">
    <source>
        <dbReference type="ARBA" id="ARBA00022989"/>
    </source>
</evidence>
<dbReference type="NCBIfam" id="TIGR01410">
    <property type="entry name" value="tatB"/>
    <property type="match status" value="1"/>
</dbReference>
<evidence type="ECO:0000256" key="10">
    <source>
        <dbReference type="SAM" id="MobiDB-lite"/>
    </source>
</evidence>
<dbReference type="PANTHER" id="PTHR33162:SF1">
    <property type="entry name" value="SEC-INDEPENDENT PROTEIN TRANSLOCASE PROTEIN TATA, CHLOROPLASTIC"/>
    <property type="match status" value="1"/>
</dbReference>
<keyword evidence="4 9" id="KW-0812">Transmembrane</keyword>
<evidence type="ECO:0000256" key="2">
    <source>
        <dbReference type="ARBA" id="ARBA00022448"/>
    </source>
</evidence>
<protein>
    <recommendedName>
        <fullName evidence="9">Sec-independent protein translocase protein TatB</fullName>
    </recommendedName>
</protein>
<feature type="compositionally biased region" description="Low complexity" evidence="10">
    <location>
        <begin position="131"/>
        <end position="157"/>
    </location>
</feature>
<dbReference type="PRINTS" id="PR01506">
    <property type="entry name" value="TATBPROTEIN"/>
</dbReference>
<keyword evidence="3 9" id="KW-1003">Cell membrane</keyword>
<gene>
    <name evidence="9 12" type="primary">tatB</name>
    <name evidence="12" type="ORF">ACFQXB_03930</name>
</gene>
<evidence type="ECO:0000256" key="1">
    <source>
        <dbReference type="ARBA" id="ARBA00004167"/>
    </source>
</evidence>
<evidence type="ECO:0000256" key="5">
    <source>
        <dbReference type="ARBA" id="ARBA00022927"/>
    </source>
</evidence>
<evidence type="ECO:0000256" key="3">
    <source>
        <dbReference type="ARBA" id="ARBA00022475"/>
    </source>
</evidence>
<comment type="function">
    <text evidence="9">Part of the twin-arginine translocation (Tat) system that transports large folded proteins containing a characteristic twin-arginine motif in their signal peptide across membranes. Together with TatC, TatB is part of a receptor directly interacting with Tat signal peptides. TatB may form an oligomeric binding site that transiently accommodates folded Tat precursor proteins before their translocation.</text>
</comment>
<comment type="subunit">
    <text evidence="9">The Tat system comprises two distinct complexes: a TatABC complex, containing multiple copies of TatA, TatB and TatC subunits, and a separate TatA complex, containing only TatA subunits. Substrates initially bind to the TatABC complex, which probably triggers association of the separate TatA complex to form the active translocon.</text>
</comment>
<dbReference type="InterPro" id="IPR018448">
    <property type="entry name" value="TatB"/>
</dbReference>
<keyword evidence="5 9" id="KW-0653">Protein transport</keyword>
<proteinExistence type="inferred from homology"/>
<evidence type="ECO:0000256" key="11">
    <source>
        <dbReference type="SAM" id="Phobius"/>
    </source>
</evidence>
<reference evidence="13" key="1">
    <citation type="journal article" date="2019" name="Int. J. Syst. Evol. Microbiol.">
        <title>The Global Catalogue of Microorganisms (GCM) 10K type strain sequencing project: providing services to taxonomists for standard genome sequencing and annotation.</title>
        <authorList>
            <consortium name="The Broad Institute Genomics Platform"/>
            <consortium name="The Broad Institute Genome Sequencing Center for Infectious Disease"/>
            <person name="Wu L."/>
            <person name="Ma J."/>
        </authorList>
    </citation>
    <scope>NUCLEOTIDE SEQUENCE [LARGE SCALE GENOMIC DNA]</scope>
    <source>
        <strain evidence="13">CGMCC 1.12750</strain>
    </source>
</reference>
<dbReference type="EMBL" id="JBHTFQ010000002">
    <property type="protein sequence ID" value="MFC7703341.1"/>
    <property type="molecule type" value="Genomic_DNA"/>
</dbReference>
<sequence>MLDIGWTELLVIGIVALIVVGPKDLPIMFRKLGQITGKMRSMAREFQRALDSAADEAGVRDVARDLKDVTSGKSLGLDGVQDAVKDLRSIDPRAAVRPKPGEAWPRDPETPARPRPETGPATRKLAEKQAAARAEAAAARPATDAAAAPAEGSTPAGPGKGDA</sequence>
<organism evidence="12 13">
    <name type="scientific">Plastorhodobacter daqingensis</name>
    <dbReference type="NCBI Taxonomy" id="1387281"/>
    <lineage>
        <taxon>Bacteria</taxon>
        <taxon>Pseudomonadati</taxon>
        <taxon>Pseudomonadota</taxon>
        <taxon>Alphaproteobacteria</taxon>
        <taxon>Rhodobacterales</taxon>
        <taxon>Paracoccaceae</taxon>
        <taxon>Plastorhodobacter</taxon>
    </lineage>
</organism>
<evidence type="ECO:0000256" key="8">
    <source>
        <dbReference type="ARBA" id="ARBA00023136"/>
    </source>
</evidence>
<dbReference type="InterPro" id="IPR003369">
    <property type="entry name" value="TatA/B/E"/>
</dbReference>
<dbReference type="HAMAP" id="MF_00237">
    <property type="entry name" value="TatB"/>
    <property type="match status" value="1"/>
</dbReference>
<dbReference type="PANTHER" id="PTHR33162">
    <property type="entry name" value="SEC-INDEPENDENT PROTEIN TRANSLOCASE PROTEIN TATA, CHLOROPLASTIC"/>
    <property type="match status" value="1"/>
</dbReference>
<accession>A0ABW2UF86</accession>
<keyword evidence="6 9" id="KW-1133">Transmembrane helix</keyword>
<dbReference type="Pfam" id="PF02416">
    <property type="entry name" value="TatA_B_E"/>
    <property type="match status" value="1"/>
</dbReference>
<keyword evidence="13" id="KW-1185">Reference proteome</keyword>
<dbReference type="RefSeq" id="WP_377399464.1">
    <property type="nucleotide sequence ID" value="NZ_JBHTFQ010000002.1"/>
</dbReference>
<comment type="caution">
    <text evidence="12">The sequence shown here is derived from an EMBL/GenBank/DDBJ whole genome shotgun (WGS) entry which is preliminary data.</text>
</comment>
<keyword evidence="7 9" id="KW-0811">Translocation</keyword>
<dbReference type="Proteomes" id="UP001596516">
    <property type="component" value="Unassembled WGS sequence"/>
</dbReference>
<name>A0ABW2UF86_9RHOB</name>
<keyword evidence="2 9" id="KW-0813">Transport</keyword>
<comment type="subcellular location">
    <subcellularLocation>
        <location evidence="9">Cell membrane</location>
        <topology evidence="9">Single-pass membrane protein</topology>
    </subcellularLocation>
    <subcellularLocation>
        <location evidence="1">Membrane</location>
        <topology evidence="1">Single-pass membrane protein</topology>
    </subcellularLocation>
</comment>
<evidence type="ECO:0000313" key="13">
    <source>
        <dbReference type="Proteomes" id="UP001596516"/>
    </source>
</evidence>
<feature type="transmembrane region" description="Helical" evidence="11">
    <location>
        <begin position="6"/>
        <end position="22"/>
    </location>
</feature>
<evidence type="ECO:0000313" key="12">
    <source>
        <dbReference type="EMBL" id="MFC7703341.1"/>
    </source>
</evidence>
<evidence type="ECO:0000256" key="9">
    <source>
        <dbReference type="HAMAP-Rule" id="MF_00237"/>
    </source>
</evidence>
<evidence type="ECO:0000256" key="4">
    <source>
        <dbReference type="ARBA" id="ARBA00022692"/>
    </source>
</evidence>
<evidence type="ECO:0000256" key="7">
    <source>
        <dbReference type="ARBA" id="ARBA00023010"/>
    </source>
</evidence>
<comment type="similarity">
    <text evidence="9">Belongs to the TatB family.</text>
</comment>
<feature type="region of interest" description="Disordered" evidence="10">
    <location>
        <begin position="88"/>
        <end position="163"/>
    </location>
</feature>
<feature type="compositionally biased region" description="Basic and acidic residues" evidence="10">
    <location>
        <begin position="104"/>
        <end position="116"/>
    </location>
</feature>
<keyword evidence="8 9" id="KW-0472">Membrane</keyword>